<dbReference type="AlphaFoldDB" id="A0A922AIF7"/>
<dbReference type="Pfam" id="PF14223">
    <property type="entry name" value="Retrotran_gag_2"/>
    <property type="match status" value="1"/>
</dbReference>
<evidence type="ECO:0000313" key="4">
    <source>
        <dbReference type="Proteomes" id="UP000811246"/>
    </source>
</evidence>
<dbReference type="InterPro" id="IPR025314">
    <property type="entry name" value="DUF4219"/>
</dbReference>
<feature type="domain" description="DUF4219" evidence="2">
    <location>
        <begin position="18"/>
        <end position="43"/>
    </location>
</feature>
<dbReference type="PANTHER" id="PTHR24121:SF16">
    <property type="entry name" value="NON-SPECIFIC SERINE_THREONINE PROTEIN KINASE"/>
    <property type="match status" value="1"/>
</dbReference>
<reference evidence="3" key="1">
    <citation type="submission" date="2021-01" db="EMBL/GenBank/DDBJ databases">
        <authorList>
            <person name="Lovell J.T."/>
            <person name="Bentley N."/>
            <person name="Bhattarai G."/>
            <person name="Jenkins J.W."/>
            <person name="Sreedasyam A."/>
            <person name="Alarcon Y."/>
            <person name="Bock C."/>
            <person name="Boston L."/>
            <person name="Carlson J."/>
            <person name="Cervantes K."/>
            <person name="Clermont K."/>
            <person name="Krom N."/>
            <person name="Kubenka K."/>
            <person name="Mamidi S."/>
            <person name="Mattison C."/>
            <person name="Monteros M."/>
            <person name="Pisani C."/>
            <person name="Plott C."/>
            <person name="Rajasekar S."/>
            <person name="Rhein H.S."/>
            <person name="Rohla C."/>
            <person name="Song M."/>
            <person name="Hilaire R.S."/>
            <person name="Shu S."/>
            <person name="Wells L."/>
            <person name="Wang X."/>
            <person name="Webber J."/>
            <person name="Heerema R.J."/>
            <person name="Klein P."/>
            <person name="Conner P."/>
            <person name="Grauke L."/>
            <person name="Grimwood J."/>
            <person name="Schmutz J."/>
            <person name="Randall J.J."/>
        </authorList>
    </citation>
    <scope>NUCLEOTIDE SEQUENCE</scope>
    <source>
        <tissue evidence="3">Leaf</tissue>
    </source>
</reference>
<gene>
    <name evidence="3" type="ORF">I3842_13G113400</name>
</gene>
<dbReference type="Pfam" id="PF13961">
    <property type="entry name" value="DUF4219"/>
    <property type="match status" value="2"/>
</dbReference>
<feature type="repeat" description="ANK" evidence="1">
    <location>
        <begin position="349"/>
        <end position="381"/>
    </location>
</feature>
<evidence type="ECO:0000256" key="1">
    <source>
        <dbReference type="PROSITE-ProRule" id="PRU00023"/>
    </source>
</evidence>
<dbReference type="PROSITE" id="PS50297">
    <property type="entry name" value="ANK_REP_REGION"/>
    <property type="match status" value="1"/>
</dbReference>
<protein>
    <recommendedName>
        <fullName evidence="2">DUF4219 domain-containing protein</fullName>
    </recommendedName>
</protein>
<evidence type="ECO:0000259" key="2">
    <source>
        <dbReference type="Pfam" id="PF13961"/>
    </source>
</evidence>
<dbReference type="PROSITE" id="PS50088">
    <property type="entry name" value="ANK_REPEAT"/>
    <property type="match status" value="1"/>
</dbReference>
<keyword evidence="1" id="KW-0040">ANK repeat</keyword>
<dbReference type="EMBL" id="CM031837">
    <property type="protein sequence ID" value="KAG6681922.1"/>
    <property type="molecule type" value="Genomic_DNA"/>
</dbReference>
<dbReference type="Pfam" id="PF12796">
    <property type="entry name" value="Ank_2"/>
    <property type="match status" value="1"/>
</dbReference>
<comment type="caution">
    <text evidence="3">The sequence shown here is derived from an EMBL/GenBank/DDBJ whole genome shotgun (WGS) entry which is preliminary data.</text>
</comment>
<sequence length="561" mass="63139">MEGKTASRAAILEVLDHDKDNYVDWSIRVKTYLLGQDLWDIVEATIEQPKQEDGAAFKVWSKKNHMALHVIQNSCGTDTFYEIRKIVSAKIAWDTLAEMYNVPKDTNSVVSEVLGKDNYEDWSARVKSYLKAYDLWDAVEVIIEPPKQEDDQTHDAFKAWNKKNYMALNVIQNSCGLHSFSQIREITSAKIAWDTLAGVHNVPKNTNSVVREVLKKDNYKDWSARLKTYLMAHDLWDIIEQTTEPKKQEDDGIALEAWNKKNLIALDAIKNSCGPNTFSGLGINITSAKIAWDALAEKYSGTDNVSVDADDGYRMYGDLCKAVRSGNWTAAKEFLERSPNAVGARITQEGHTALHIAVAAGHFLVVDELVKLMPEQNLETLDYDGFSALSEAAVGGKKAMAQCMLSKNEKLISIPTSDGFLPVCTAIYYGHIETARYLYSLTPREDLMPERSYNGANLFISAISAGTLDIALDLLQRCPSLIFANNVYGKHPLLALASTPHLFPSGSRLVFWKRWIYKYCIHIQSADSIINETRMNIQEVEKNQRDQVNTTISGMFYPNFF</sequence>
<accession>A0A922AIF7</accession>
<dbReference type="InterPro" id="IPR002110">
    <property type="entry name" value="Ankyrin_rpt"/>
</dbReference>
<dbReference type="PANTHER" id="PTHR24121">
    <property type="entry name" value="NO MECHANORECEPTOR POTENTIAL C, ISOFORM D-RELATED"/>
    <property type="match status" value="1"/>
</dbReference>
<proteinExistence type="predicted"/>
<evidence type="ECO:0000313" key="3">
    <source>
        <dbReference type="EMBL" id="KAG6681922.1"/>
    </source>
</evidence>
<dbReference type="SMART" id="SM00248">
    <property type="entry name" value="ANK"/>
    <property type="match status" value="4"/>
</dbReference>
<dbReference type="Proteomes" id="UP000811246">
    <property type="component" value="Chromosome 13"/>
</dbReference>
<feature type="domain" description="DUF4219" evidence="2">
    <location>
        <begin position="114"/>
        <end position="140"/>
    </location>
</feature>
<organism evidence="3 4">
    <name type="scientific">Carya illinoinensis</name>
    <name type="common">Pecan</name>
    <dbReference type="NCBI Taxonomy" id="32201"/>
    <lineage>
        <taxon>Eukaryota</taxon>
        <taxon>Viridiplantae</taxon>
        <taxon>Streptophyta</taxon>
        <taxon>Embryophyta</taxon>
        <taxon>Tracheophyta</taxon>
        <taxon>Spermatophyta</taxon>
        <taxon>Magnoliopsida</taxon>
        <taxon>eudicotyledons</taxon>
        <taxon>Gunneridae</taxon>
        <taxon>Pentapetalae</taxon>
        <taxon>rosids</taxon>
        <taxon>fabids</taxon>
        <taxon>Fagales</taxon>
        <taxon>Juglandaceae</taxon>
        <taxon>Carya</taxon>
    </lineage>
</organism>
<name>A0A922AIF7_CARIL</name>